<dbReference type="SMART" id="SM00220">
    <property type="entry name" value="S_TKc"/>
    <property type="match status" value="1"/>
</dbReference>
<feature type="transmembrane region" description="Helical" evidence="3">
    <location>
        <begin position="406"/>
        <end position="426"/>
    </location>
</feature>
<evidence type="ECO:0000313" key="6">
    <source>
        <dbReference type="EMBL" id="KAK6160847.1"/>
    </source>
</evidence>
<evidence type="ECO:0000256" key="1">
    <source>
        <dbReference type="ARBA" id="ARBA00022741"/>
    </source>
</evidence>
<evidence type="ECO:0000259" key="4">
    <source>
        <dbReference type="PROSITE" id="PS50011"/>
    </source>
</evidence>
<feature type="transmembrane region" description="Helical" evidence="3">
    <location>
        <begin position="643"/>
        <end position="662"/>
    </location>
</feature>
<dbReference type="PANTHER" id="PTHR13954:SF27">
    <property type="entry name" value="SERINE_THREONINE-PROTEIN KINASE_ENDORIBONUCLEASE IRE1B"/>
    <property type="match status" value="1"/>
</dbReference>
<dbReference type="Pfam" id="PF00069">
    <property type="entry name" value="Pkinase"/>
    <property type="match status" value="1"/>
</dbReference>
<feature type="domain" description="Protein kinase" evidence="4">
    <location>
        <begin position="504"/>
        <end position="815"/>
    </location>
</feature>
<evidence type="ECO:0000259" key="5">
    <source>
        <dbReference type="PROSITE" id="PS51392"/>
    </source>
</evidence>
<keyword evidence="1" id="KW-0547">Nucleotide-binding</keyword>
<evidence type="ECO:0000256" key="2">
    <source>
        <dbReference type="ARBA" id="ARBA00022840"/>
    </source>
</evidence>
<keyword evidence="7" id="KW-1185">Reference proteome</keyword>
<dbReference type="Pfam" id="PF06479">
    <property type="entry name" value="Ribonuc_2-5A"/>
    <property type="match status" value="1"/>
</dbReference>
<dbReference type="SMART" id="SM00580">
    <property type="entry name" value="PUG"/>
    <property type="match status" value="1"/>
</dbReference>
<sequence length="952" mass="107155">MSCISPLFEVLPQREGSCSSLRGGILWSFGRGSPPELWIWRSSVALEVVVFRSSGHGYPGVGSHCLGPAVVFGALSSPDSSDPDPDSENSPLPLTAKILWSFSSGPSIYSSFQQIPNHEGEKLNASADGDNFYIDCGEDWELYLHANGLKEVKLPVSAEEFVKRTPFVSAGGGVMLGSKKTAVFLVDAKTGKVVRSFRSDNLPSDGERGADETSSLIRGDIEEWLPASSVDSEAIDKPLYVTRTDYALKYTSVKTGKVLWYLMFADIEASFQCEGIENFLGGFPHNNKFRPGQGLDMKLPMHCETRPVVYRIRDRSSLEPLFIANGLRDALPGGGVLSLPDSDLHSIEPMNNLLAPLYSNEKEMLALPTSNYEEFMIRSLPGSVTPQISSHVESDSRAQSHLWPSMLYSALVLIATTFFFCVRLVVVRRQGKLQKQSEDVKLQNVTPKKKKGRKSAVNRHSIIVQKSHEDNFQTAAEATHSFLKLSPSGNNYTSTDVRKIGKLIVTNKEIAKGSNGTVVLEGNYDGRSVAVKRLVRTHHNVAVKEIQNLIASDQHPNIVRWYGVEYDQDFVYLCLERCTCSLHELILFCTSHNQVSTLDQDHESLCLIHCNMQLRRTLGSNKEIELWKVNGYPCAWLLKLMRVAIALVIRLVMHISALPVSFMDIVCGLAHLHELGIIHRDLKPQNVLVIKDRSISAKISDMGISKHLDGEMSSLTKHATGYGSSGWQAPEQLRHERQTRAVDLFSLGCILFFCISGGKHPFGENLERDVNIVNDRKDLFLIDHIPEATDLISRLLDPNPDLRPKAIEVMHHPLFWNSEKRLSFLRDASDRVELEDREDASQLLEALENSGRVALGGKWDEKMENAFINDIGRYRRYKFDSVRDLLRVIRNKLNHYRELPKEIQAILGSVPEGFDSYFSTRFPKLLIEVYRIFFRYCAEEEIFQKYFRSTRF</sequence>
<name>A0ABR0XNV1_REHGL</name>
<reference evidence="6 7" key="1">
    <citation type="journal article" date="2021" name="Comput. Struct. Biotechnol. J.">
        <title>De novo genome assembly of the potent medicinal plant Rehmannia glutinosa using nanopore technology.</title>
        <authorList>
            <person name="Ma L."/>
            <person name="Dong C."/>
            <person name="Song C."/>
            <person name="Wang X."/>
            <person name="Zheng X."/>
            <person name="Niu Y."/>
            <person name="Chen S."/>
            <person name="Feng W."/>
        </authorList>
    </citation>
    <scope>NUCLEOTIDE SEQUENCE [LARGE SCALE GENOMIC DNA]</scope>
    <source>
        <strain evidence="6">DH-2019</strain>
    </source>
</reference>
<dbReference type="InterPro" id="IPR010513">
    <property type="entry name" value="KEN_dom"/>
</dbReference>
<dbReference type="Gene3D" id="1.20.1440.180">
    <property type="entry name" value="KEN domain"/>
    <property type="match status" value="1"/>
</dbReference>
<dbReference type="PROSITE" id="PS00108">
    <property type="entry name" value="PROTEIN_KINASE_ST"/>
    <property type="match status" value="1"/>
</dbReference>
<evidence type="ECO:0000313" key="7">
    <source>
        <dbReference type="Proteomes" id="UP001318860"/>
    </source>
</evidence>
<keyword evidence="3" id="KW-1133">Transmembrane helix</keyword>
<dbReference type="PROSITE" id="PS50011">
    <property type="entry name" value="PROTEIN_KINASE_DOM"/>
    <property type="match status" value="1"/>
</dbReference>
<dbReference type="Proteomes" id="UP001318860">
    <property type="component" value="Unassembled WGS sequence"/>
</dbReference>
<keyword evidence="3" id="KW-0812">Transmembrane</keyword>
<dbReference type="InterPro" id="IPR000719">
    <property type="entry name" value="Prot_kinase_dom"/>
</dbReference>
<dbReference type="SUPFAM" id="SSF56112">
    <property type="entry name" value="Protein kinase-like (PK-like)"/>
    <property type="match status" value="1"/>
</dbReference>
<evidence type="ECO:0000256" key="3">
    <source>
        <dbReference type="SAM" id="Phobius"/>
    </source>
</evidence>
<dbReference type="PANTHER" id="PTHR13954">
    <property type="entry name" value="IRE1-RELATED"/>
    <property type="match status" value="1"/>
</dbReference>
<proteinExistence type="predicted"/>
<dbReference type="CDD" id="cd10422">
    <property type="entry name" value="RNase_Ire1"/>
    <property type="match status" value="1"/>
</dbReference>
<dbReference type="InterPro" id="IPR011009">
    <property type="entry name" value="Kinase-like_dom_sf"/>
</dbReference>
<dbReference type="InterPro" id="IPR038357">
    <property type="entry name" value="KEN_sf"/>
</dbReference>
<accession>A0ABR0XNV1</accession>
<dbReference type="InterPro" id="IPR008271">
    <property type="entry name" value="Ser/Thr_kinase_AS"/>
</dbReference>
<keyword evidence="2" id="KW-0067">ATP-binding</keyword>
<feature type="domain" description="KEN" evidence="5">
    <location>
        <begin position="818"/>
        <end position="949"/>
    </location>
</feature>
<organism evidence="6 7">
    <name type="scientific">Rehmannia glutinosa</name>
    <name type="common">Chinese foxglove</name>
    <dbReference type="NCBI Taxonomy" id="99300"/>
    <lineage>
        <taxon>Eukaryota</taxon>
        <taxon>Viridiplantae</taxon>
        <taxon>Streptophyta</taxon>
        <taxon>Embryophyta</taxon>
        <taxon>Tracheophyta</taxon>
        <taxon>Spermatophyta</taxon>
        <taxon>Magnoliopsida</taxon>
        <taxon>eudicotyledons</taxon>
        <taxon>Gunneridae</taxon>
        <taxon>Pentapetalae</taxon>
        <taxon>asterids</taxon>
        <taxon>lamiids</taxon>
        <taxon>Lamiales</taxon>
        <taxon>Orobanchaceae</taxon>
        <taxon>Rehmannieae</taxon>
        <taxon>Rehmannia</taxon>
    </lineage>
</organism>
<gene>
    <name evidence="6" type="ORF">DH2020_004228</name>
</gene>
<dbReference type="InterPro" id="IPR045133">
    <property type="entry name" value="IRE1/2-like"/>
</dbReference>
<dbReference type="Gene3D" id="2.130.10.10">
    <property type="entry name" value="YVTN repeat-like/Quinoprotein amine dehydrogenase"/>
    <property type="match status" value="1"/>
</dbReference>
<dbReference type="Gene3D" id="1.10.510.10">
    <property type="entry name" value="Transferase(Phosphotransferase) domain 1"/>
    <property type="match status" value="1"/>
</dbReference>
<protein>
    <recommendedName>
        <fullName evidence="8">Non-specific serine/threonine protein kinase</fullName>
    </recommendedName>
</protein>
<evidence type="ECO:0008006" key="8">
    <source>
        <dbReference type="Google" id="ProtNLM"/>
    </source>
</evidence>
<dbReference type="InterPro" id="IPR015943">
    <property type="entry name" value="WD40/YVTN_repeat-like_dom_sf"/>
</dbReference>
<dbReference type="PROSITE" id="PS51392">
    <property type="entry name" value="KEN"/>
    <property type="match status" value="1"/>
</dbReference>
<dbReference type="Gene3D" id="3.30.200.20">
    <property type="entry name" value="Phosphorylase Kinase, domain 1"/>
    <property type="match status" value="1"/>
</dbReference>
<keyword evidence="3" id="KW-0472">Membrane</keyword>
<comment type="caution">
    <text evidence="6">The sequence shown here is derived from an EMBL/GenBank/DDBJ whole genome shotgun (WGS) entry which is preliminary data.</text>
</comment>
<dbReference type="EMBL" id="JABTTQ020000003">
    <property type="protein sequence ID" value="KAK6160847.1"/>
    <property type="molecule type" value="Genomic_DNA"/>
</dbReference>